<name>V3ZFK5_LOTGI</name>
<organism evidence="11 12">
    <name type="scientific">Lottia gigantea</name>
    <name type="common">Giant owl limpet</name>
    <dbReference type="NCBI Taxonomy" id="225164"/>
    <lineage>
        <taxon>Eukaryota</taxon>
        <taxon>Metazoa</taxon>
        <taxon>Spiralia</taxon>
        <taxon>Lophotrochozoa</taxon>
        <taxon>Mollusca</taxon>
        <taxon>Gastropoda</taxon>
        <taxon>Patellogastropoda</taxon>
        <taxon>Lottioidea</taxon>
        <taxon>Lottiidae</taxon>
        <taxon>Lottia</taxon>
    </lineage>
</organism>
<feature type="transmembrane region" description="Helical" evidence="9">
    <location>
        <begin position="75"/>
        <end position="104"/>
    </location>
</feature>
<feature type="transmembrane region" description="Helical" evidence="9">
    <location>
        <begin position="34"/>
        <end position="55"/>
    </location>
</feature>
<dbReference type="InterPro" id="IPR000276">
    <property type="entry name" value="GPCR_Rhodpsn"/>
</dbReference>
<dbReference type="AlphaFoldDB" id="V3ZFK5"/>
<feature type="domain" description="G-protein coupled receptors family 1 profile" evidence="10">
    <location>
        <begin position="1"/>
        <end position="189"/>
    </location>
</feature>
<dbReference type="EMBL" id="KB202518">
    <property type="protein sequence ID" value="ESO89933.1"/>
    <property type="molecule type" value="Genomic_DNA"/>
</dbReference>
<dbReference type="CTD" id="20239799"/>
<dbReference type="GO" id="GO:0004930">
    <property type="term" value="F:G protein-coupled receptor activity"/>
    <property type="evidence" value="ECO:0007669"/>
    <property type="project" value="UniProtKB-KW"/>
</dbReference>
<accession>V3ZFK5</accession>
<evidence type="ECO:0000256" key="5">
    <source>
        <dbReference type="ARBA" id="ARBA00023136"/>
    </source>
</evidence>
<sequence length="332" mass="37320">MSSSWLVVLLSMERFIAVVFPLKAKFVCTRKNVYISISVIYGALITYNGVWTFASRIVNGKCVPHYPEPAQLSEIFIIIGTLVYSIIPVSFMLILTPIICFHLWKRIQNKNALGASSSKMSEEVKRTTVMLLGVSLAYMFLITPISIGHMISFSHDESIFETKHTGLAIYREISQILEQLNYSINFFLYVLCSKSFRDRVMVILRCFKPSPPKQRDSQTKHTKLSSNLSKNISIQGNDAQSAVGLDGIEAAVVETEKQQPDDHNDEKNAPQENPCVALELQSDNPKNDTSARTGVTSIPPKMFHWIGTYDVPKKTDVCSKENDTVLKSEETK</sequence>
<evidence type="ECO:0000256" key="9">
    <source>
        <dbReference type="SAM" id="Phobius"/>
    </source>
</evidence>
<evidence type="ECO:0000313" key="12">
    <source>
        <dbReference type="Proteomes" id="UP000030746"/>
    </source>
</evidence>
<dbReference type="Pfam" id="PF00001">
    <property type="entry name" value="7tm_1"/>
    <property type="match status" value="1"/>
</dbReference>
<reference evidence="11 12" key="1">
    <citation type="journal article" date="2013" name="Nature">
        <title>Insights into bilaterian evolution from three spiralian genomes.</title>
        <authorList>
            <person name="Simakov O."/>
            <person name="Marletaz F."/>
            <person name="Cho S.J."/>
            <person name="Edsinger-Gonzales E."/>
            <person name="Havlak P."/>
            <person name="Hellsten U."/>
            <person name="Kuo D.H."/>
            <person name="Larsson T."/>
            <person name="Lv J."/>
            <person name="Arendt D."/>
            <person name="Savage R."/>
            <person name="Osoegawa K."/>
            <person name="de Jong P."/>
            <person name="Grimwood J."/>
            <person name="Chapman J.A."/>
            <person name="Shapiro H."/>
            <person name="Aerts A."/>
            <person name="Otillar R.P."/>
            <person name="Terry A.Y."/>
            <person name="Boore J.L."/>
            <person name="Grigoriev I.V."/>
            <person name="Lindberg D.R."/>
            <person name="Seaver E.C."/>
            <person name="Weisblat D.A."/>
            <person name="Putnam N.H."/>
            <person name="Rokhsar D.S."/>
        </authorList>
    </citation>
    <scope>NUCLEOTIDE SEQUENCE [LARGE SCALE GENOMIC DNA]</scope>
</reference>
<evidence type="ECO:0000256" key="4">
    <source>
        <dbReference type="ARBA" id="ARBA00023040"/>
    </source>
</evidence>
<dbReference type="HOGENOM" id="CLU_837549_0_0_1"/>
<feature type="transmembrane region" description="Helical" evidence="9">
    <location>
        <begin position="129"/>
        <end position="151"/>
    </location>
</feature>
<dbReference type="PROSITE" id="PS50262">
    <property type="entry name" value="G_PROTEIN_RECEP_F1_2"/>
    <property type="match status" value="1"/>
</dbReference>
<gene>
    <name evidence="11" type="ORF">LOTGIDRAFT_164630</name>
</gene>
<keyword evidence="5 9" id="KW-0472">Membrane</keyword>
<evidence type="ECO:0000256" key="3">
    <source>
        <dbReference type="ARBA" id="ARBA00022989"/>
    </source>
</evidence>
<keyword evidence="12" id="KW-1185">Reference proteome</keyword>
<evidence type="ECO:0000256" key="2">
    <source>
        <dbReference type="ARBA" id="ARBA00022692"/>
    </source>
</evidence>
<evidence type="ECO:0000256" key="8">
    <source>
        <dbReference type="SAM" id="MobiDB-lite"/>
    </source>
</evidence>
<dbReference type="OrthoDB" id="10029014at2759"/>
<keyword evidence="4" id="KW-0297">G-protein coupled receptor</keyword>
<dbReference type="Gene3D" id="1.20.1070.10">
    <property type="entry name" value="Rhodopsin 7-helix transmembrane proteins"/>
    <property type="match status" value="1"/>
</dbReference>
<dbReference type="GO" id="GO:0005886">
    <property type="term" value="C:plasma membrane"/>
    <property type="evidence" value="ECO:0007669"/>
    <property type="project" value="TreeGrafter"/>
</dbReference>
<feature type="region of interest" description="Disordered" evidence="8">
    <location>
        <begin position="313"/>
        <end position="332"/>
    </location>
</feature>
<evidence type="ECO:0000256" key="7">
    <source>
        <dbReference type="ARBA" id="ARBA00023224"/>
    </source>
</evidence>
<dbReference type="PANTHER" id="PTHR24243">
    <property type="entry name" value="G-PROTEIN COUPLED RECEPTOR"/>
    <property type="match status" value="1"/>
</dbReference>
<keyword evidence="7" id="KW-0807">Transducer</keyword>
<dbReference type="KEGG" id="lgi:LOTGIDRAFT_164630"/>
<evidence type="ECO:0000256" key="6">
    <source>
        <dbReference type="ARBA" id="ARBA00023170"/>
    </source>
</evidence>
<dbReference type="PROSITE" id="PS00237">
    <property type="entry name" value="G_PROTEIN_RECEP_F1_1"/>
    <property type="match status" value="1"/>
</dbReference>
<protein>
    <recommendedName>
        <fullName evidence="10">G-protein coupled receptors family 1 profile domain-containing protein</fullName>
    </recommendedName>
</protein>
<dbReference type="OMA" id="RSEIAIC"/>
<evidence type="ECO:0000313" key="11">
    <source>
        <dbReference type="EMBL" id="ESO89933.1"/>
    </source>
</evidence>
<comment type="subcellular location">
    <subcellularLocation>
        <location evidence="1">Membrane</location>
        <topology evidence="1">Multi-pass membrane protein</topology>
    </subcellularLocation>
</comment>
<dbReference type="RefSeq" id="XP_009059406.1">
    <property type="nucleotide sequence ID" value="XM_009061158.1"/>
</dbReference>
<dbReference type="PANTHER" id="PTHR24243:SF230">
    <property type="entry name" value="G-PROTEIN COUPLED RECEPTORS FAMILY 1 PROFILE DOMAIN-CONTAINING PROTEIN"/>
    <property type="match status" value="1"/>
</dbReference>
<evidence type="ECO:0000256" key="1">
    <source>
        <dbReference type="ARBA" id="ARBA00004141"/>
    </source>
</evidence>
<dbReference type="GeneID" id="20239799"/>
<keyword evidence="6" id="KW-0675">Receptor</keyword>
<evidence type="ECO:0000259" key="10">
    <source>
        <dbReference type="PROSITE" id="PS50262"/>
    </source>
</evidence>
<dbReference type="Proteomes" id="UP000030746">
    <property type="component" value="Unassembled WGS sequence"/>
</dbReference>
<dbReference type="InterPro" id="IPR017452">
    <property type="entry name" value="GPCR_Rhodpsn_7TM"/>
</dbReference>
<keyword evidence="3 9" id="KW-1133">Transmembrane helix</keyword>
<dbReference type="SUPFAM" id="SSF81321">
    <property type="entry name" value="Family A G protein-coupled receptor-like"/>
    <property type="match status" value="1"/>
</dbReference>
<proteinExistence type="predicted"/>
<keyword evidence="2 9" id="KW-0812">Transmembrane</keyword>